<gene>
    <name evidence="1" type="ORF">ODALV1_LOCUS5197</name>
</gene>
<dbReference type="EMBL" id="CAXLJM020000015">
    <property type="protein sequence ID" value="CAL8082411.1"/>
    <property type="molecule type" value="Genomic_DNA"/>
</dbReference>
<sequence>MNQRRPKSASKMSYHLSYDGYLSQQPYTFNLATQNAKPPFASLFRVGKSGVNLEEQLFEYWEGDSCLNFFLGDYSVSARHFYHGPITDRPSRRHFYLGNNFWIIALKNRKPGLVTEKLLMIVFGLCDCTACQCNYWIETMNLEPVNLDLKCITNGNNVFDVTGEFYPGCTENYVMGMCSKKNNTEIFYYRFFRADLTAIAPLLPIFEFYRNLESYWRKSRSSFSIEFPLRPPSIKVAGLANATTSTGEAMNQDGINSLPDEVFDPNTTDLTIVSLEGNVRHCHMHVLKAGSTVMDALFSDESQMAYAGVKFINGGRRVWRFEAKTVIVDVILQWFYLKNYSIVDCDLKTMMGILRLAHHFRMLDLLPTVARNIKRKISKSSLKDIENLLTLLRSQTNIEVLARLNLSVEGELKSRKPRCKLVRVPAAQNMGESSGNVKRAKSAPTTSTYVDSVALQTY</sequence>
<dbReference type="Gene3D" id="3.30.710.10">
    <property type="entry name" value="Potassium Channel Kv1.1, Chain A"/>
    <property type="match status" value="1"/>
</dbReference>
<dbReference type="InterPro" id="IPR011333">
    <property type="entry name" value="SKP1/BTB/POZ_sf"/>
</dbReference>
<protein>
    <recommendedName>
        <fullName evidence="3">BTB domain-containing protein</fullName>
    </recommendedName>
</protein>
<evidence type="ECO:0008006" key="3">
    <source>
        <dbReference type="Google" id="ProtNLM"/>
    </source>
</evidence>
<name>A0ABP1PY83_9HEXA</name>
<evidence type="ECO:0000313" key="2">
    <source>
        <dbReference type="Proteomes" id="UP001642540"/>
    </source>
</evidence>
<dbReference type="Proteomes" id="UP001642540">
    <property type="component" value="Unassembled WGS sequence"/>
</dbReference>
<reference evidence="1 2" key="1">
    <citation type="submission" date="2024-08" db="EMBL/GenBank/DDBJ databases">
        <authorList>
            <person name="Cucini C."/>
            <person name="Frati F."/>
        </authorList>
    </citation>
    <scope>NUCLEOTIDE SEQUENCE [LARGE SCALE GENOMIC DNA]</scope>
</reference>
<proteinExistence type="predicted"/>
<organism evidence="1 2">
    <name type="scientific">Orchesella dallaii</name>
    <dbReference type="NCBI Taxonomy" id="48710"/>
    <lineage>
        <taxon>Eukaryota</taxon>
        <taxon>Metazoa</taxon>
        <taxon>Ecdysozoa</taxon>
        <taxon>Arthropoda</taxon>
        <taxon>Hexapoda</taxon>
        <taxon>Collembola</taxon>
        <taxon>Entomobryomorpha</taxon>
        <taxon>Entomobryoidea</taxon>
        <taxon>Orchesellidae</taxon>
        <taxon>Orchesellinae</taxon>
        <taxon>Orchesella</taxon>
    </lineage>
</organism>
<accession>A0ABP1PY83</accession>
<comment type="caution">
    <text evidence="1">The sequence shown here is derived from an EMBL/GenBank/DDBJ whole genome shotgun (WGS) entry which is preliminary data.</text>
</comment>
<dbReference type="SUPFAM" id="SSF54695">
    <property type="entry name" value="POZ domain"/>
    <property type="match status" value="1"/>
</dbReference>
<dbReference type="CDD" id="cd18186">
    <property type="entry name" value="BTB_POZ_ZBTB_KLHL-like"/>
    <property type="match status" value="1"/>
</dbReference>
<keyword evidence="2" id="KW-1185">Reference proteome</keyword>
<evidence type="ECO:0000313" key="1">
    <source>
        <dbReference type="EMBL" id="CAL8082411.1"/>
    </source>
</evidence>